<dbReference type="EMBL" id="FN648981">
    <property type="protein sequence ID" value="CBJ27582.1"/>
    <property type="molecule type" value="Genomic_DNA"/>
</dbReference>
<feature type="repeat" description="ANK" evidence="3">
    <location>
        <begin position="62"/>
        <end position="95"/>
    </location>
</feature>
<dbReference type="PROSITE" id="PS50088">
    <property type="entry name" value="ANK_REPEAT"/>
    <property type="match status" value="2"/>
</dbReference>
<evidence type="ECO:0000256" key="1">
    <source>
        <dbReference type="ARBA" id="ARBA00022737"/>
    </source>
</evidence>
<feature type="repeat" description="ANK" evidence="3">
    <location>
        <begin position="122"/>
        <end position="154"/>
    </location>
</feature>
<evidence type="ECO:0000313" key="4">
    <source>
        <dbReference type="EMBL" id="CBJ27582.1"/>
    </source>
</evidence>
<dbReference type="InterPro" id="IPR036770">
    <property type="entry name" value="Ankyrin_rpt-contain_sf"/>
</dbReference>
<dbReference type="SMART" id="SM00248">
    <property type="entry name" value="ANK"/>
    <property type="match status" value="3"/>
</dbReference>
<dbReference type="SUPFAM" id="SSF48403">
    <property type="entry name" value="Ankyrin repeat"/>
    <property type="match status" value="1"/>
</dbReference>
<keyword evidence="2 3" id="KW-0040">ANK repeat</keyword>
<dbReference type="EMBL" id="FN649728">
    <property type="protein sequence ID" value="CBJ27582.1"/>
    <property type="molecule type" value="Genomic_DNA"/>
</dbReference>
<dbReference type="Proteomes" id="UP000002630">
    <property type="component" value="Linkage Group LG03"/>
</dbReference>
<dbReference type="InParanoid" id="D7G6J7"/>
<organism evidence="4 5">
    <name type="scientific">Ectocarpus siliculosus</name>
    <name type="common">Brown alga</name>
    <name type="synonym">Conferva siliculosa</name>
    <dbReference type="NCBI Taxonomy" id="2880"/>
    <lineage>
        <taxon>Eukaryota</taxon>
        <taxon>Sar</taxon>
        <taxon>Stramenopiles</taxon>
        <taxon>Ochrophyta</taxon>
        <taxon>PX clade</taxon>
        <taxon>Phaeophyceae</taxon>
        <taxon>Ectocarpales</taxon>
        <taxon>Ectocarpaceae</taxon>
        <taxon>Ectocarpus</taxon>
    </lineage>
</organism>
<keyword evidence="5" id="KW-1185">Reference proteome</keyword>
<dbReference type="InterPro" id="IPR002110">
    <property type="entry name" value="Ankyrin_rpt"/>
</dbReference>
<reference evidence="4 5" key="1">
    <citation type="journal article" date="2010" name="Nature">
        <title>The Ectocarpus genome and the independent evolution of multicellularity in brown algae.</title>
        <authorList>
            <person name="Cock J.M."/>
            <person name="Sterck L."/>
            <person name="Rouze P."/>
            <person name="Scornet D."/>
            <person name="Allen A.E."/>
            <person name="Amoutzias G."/>
            <person name="Anthouard V."/>
            <person name="Artiguenave F."/>
            <person name="Aury J.M."/>
            <person name="Badger J.H."/>
            <person name="Beszteri B."/>
            <person name="Billiau K."/>
            <person name="Bonnet E."/>
            <person name="Bothwell J.H."/>
            <person name="Bowler C."/>
            <person name="Boyen C."/>
            <person name="Brownlee C."/>
            <person name="Carrano C.J."/>
            <person name="Charrier B."/>
            <person name="Cho G.Y."/>
            <person name="Coelho S.M."/>
            <person name="Collen J."/>
            <person name="Corre E."/>
            <person name="Da Silva C."/>
            <person name="Delage L."/>
            <person name="Delaroque N."/>
            <person name="Dittami S.M."/>
            <person name="Doulbeau S."/>
            <person name="Elias M."/>
            <person name="Farnham G."/>
            <person name="Gachon C.M."/>
            <person name="Gschloessl B."/>
            <person name="Heesch S."/>
            <person name="Jabbari K."/>
            <person name="Jubin C."/>
            <person name="Kawai H."/>
            <person name="Kimura K."/>
            <person name="Kloareg B."/>
            <person name="Kupper F.C."/>
            <person name="Lang D."/>
            <person name="Le Bail A."/>
            <person name="Leblanc C."/>
            <person name="Lerouge P."/>
            <person name="Lohr M."/>
            <person name="Lopez P.J."/>
            <person name="Martens C."/>
            <person name="Maumus F."/>
            <person name="Michel G."/>
            <person name="Miranda-Saavedra D."/>
            <person name="Morales J."/>
            <person name="Moreau H."/>
            <person name="Motomura T."/>
            <person name="Nagasato C."/>
            <person name="Napoli C.A."/>
            <person name="Nelson D.R."/>
            <person name="Nyvall-Collen P."/>
            <person name="Peters A.F."/>
            <person name="Pommier C."/>
            <person name="Potin P."/>
            <person name="Poulain J."/>
            <person name="Quesneville H."/>
            <person name="Read B."/>
            <person name="Rensing S.A."/>
            <person name="Ritter A."/>
            <person name="Rousvoal S."/>
            <person name="Samanta M."/>
            <person name="Samson G."/>
            <person name="Schroeder D.C."/>
            <person name="Segurens B."/>
            <person name="Strittmatter M."/>
            <person name="Tonon T."/>
            <person name="Tregear J.W."/>
            <person name="Valentin K."/>
            <person name="von Dassow P."/>
            <person name="Yamagishi T."/>
            <person name="Van de Peer Y."/>
            <person name="Wincker P."/>
        </authorList>
    </citation>
    <scope>NUCLEOTIDE SEQUENCE [LARGE SCALE GENOMIC DNA]</scope>
    <source>
        <strain evidence="5">Ec32 / CCAP1310/4</strain>
    </source>
</reference>
<gene>
    <name evidence="4" type="ORF">Esi_0075_0068</name>
</gene>
<proteinExistence type="predicted"/>
<accession>D7G6J7</accession>
<dbReference type="Pfam" id="PF12796">
    <property type="entry name" value="Ank_2"/>
    <property type="match status" value="1"/>
</dbReference>
<sequence length="268" mass="28571">MGSFRCRRGQASTSWRAQCEEGALRSCLLSLRLTASSRRRGDRSMVGTLIKVGVPLECRPRLGNPPLATAVASDGALGIARDLLDAGADVNKSNAGYGVLPYMEDMMDLLPAAGADLGKERAATSPLHAAAQCDCCGAIQRLISAGASVHQLNSGGRSALHMACLHKCEGAVKLLLRYNTCMTLLCDKGLSPFDVVAIAVLNRRENYGFYPQGYSPSGRSPSTSNADETYVADHIHDLLRRTSGWRRRGCRPGGVSREDSVLGGAQFS</sequence>
<evidence type="ECO:0000256" key="3">
    <source>
        <dbReference type="PROSITE-ProRule" id="PRU00023"/>
    </source>
</evidence>
<evidence type="ECO:0000256" key="2">
    <source>
        <dbReference type="ARBA" id="ARBA00023043"/>
    </source>
</evidence>
<dbReference type="Gene3D" id="1.25.40.20">
    <property type="entry name" value="Ankyrin repeat-containing domain"/>
    <property type="match status" value="1"/>
</dbReference>
<protein>
    <submittedName>
        <fullName evidence="4">Ankyrin repeat protein</fullName>
    </submittedName>
</protein>
<dbReference type="PANTHER" id="PTHR24171">
    <property type="entry name" value="ANKYRIN REPEAT DOMAIN-CONTAINING PROTEIN 39-RELATED"/>
    <property type="match status" value="1"/>
</dbReference>
<name>D7G6J7_ECTSI</name>
<dbReference type="AlphaFoldDB" id="D7G6J7"/>
<evidence type="ECO:0000313" key="5">
    <source>
        <dbReference type="Proteomes" id="UP000002630"/>
    </source>
</evidence>
<keyword evidence="1" id="KW-0677">Repeat</keyword>